<dbReference type="Gramene" id="novel_model_4284_5bd9a17a">
    <property type="protein sequence ID" value="cds.novel_model_4284_5bd9a17a"/>
    <property type="gene ID" value="novel_gene_2237_5bd9a17a"/>
</dbReference>
<sequence length="153" mass="17572">MSNGKIWKKSKRMNKQKKDKKFKSCGHIWAHSLEISSQFPLADLWMKFKGFDFSGPVCDIFFQGTSIKIVDYGHSSTQLRINYGIVDEANSYDCLVIERWPGISVIYSSEQDTHQLTTNQNRYQENGARSNKTQRACVIHSSNLSLIRVGYPD</sequence>
<evidence type="ECO:0000313" key="2">
    <source>
        <dbReference type="Proteomes" id="UP000596661"/>
    </source>
</evidence>
<dbReference type="Proteomes" id="UP000596661">
    <property type="component" value="Chromosome 5"/>
</dbReference>
<reference evidence="1" key="1">
    <citation type="submission" date="2018-11" db="EMBL/GenBank/DDBJ databases">
        <authorList>
            <person name="Grassa J C."/>
        </authorList>
    </citation>
    <scope>NUCLEOTIDE SEQUENCE [LARGE SCALE GENOMIC DNA]</scope>
</reference>
<name>A0A803R2G7_CANSA</name>
<proteinExistence type="predicted"/>
<keyword evidence="2" id="KW-1185">Reference proteome</keyword>
<evidence type="ECO:0000313" key="1">
    <source>
        <dbReference type="EnsemblPlants" id="cds.novel_model_4284_5bd9a17a"/>
    </source>
</evidence>
<dbReference type="AlphaFoldDB" id="A0A803R2G7"/>
<organism evidence="1 2">
    <name type="scientific">Cannabis sativa</name>
    <name type="common">Hemp</name>
    <name type="synonym">Marijuana</name>
    <dbReference type="NCBI Taxonomy" id="3483"/>
    <lineage>
        <taxon>Eukaryota</taxon>
        <taxon>Viridiplantae</taxon>
        <taxon>Streptophyta</taxon>
        <taxon>Embryophyta</taxon>
        <taxon>Tracheophyta</taxon>
        <taxon>Spermatophyta</taxon>
        <taxon>Magnoliopsida</taxon>
        <taxon>eudicotyledons</taxon>
        <taxon>Gunneridae</taxon>
        <taxon>Pentapetalae</taxon>
        <taxon>rosids</taxon>
        <taxon>fabids</taxon>
        <taxon>Rosales</taxon>
        <taxon>Cannabaceae</taxon>
        <taxon>Cannabis</taxon>
    </lineage>
</organism>
<dbReference type="EMBL" id="UZAU01000414">
    <property type="status" value="NOT_ANNOTATED_CDS"/>
    <property type="molecule type" value="Genomic_DNA"/>
</dbReference>
<dbReference type="EnsemblPlants" id="novel_model_4284_5bd9a17a">
    <property type="protein sequence ID" value="cds.novel_model_4284_5bd9a17a"/>
    <property type="gene ID" value="novel_gene_2237_5bd9a17a"/>
</dbReference>
<reference evidence="1" key="2">
    <citation type="submission" date="2021-03" db="UniProtKB">
        <authorList>
            <consortium name="EnsemblPlants"/>
        </authorList>
    </citation>
    <scope>IDENTIFICATION</scope>
</reference>
<accession>A0A803R2G7</accession>
<protein>
    <submittedName>
        <fullName evidence="1">Uncharacterized protein</fullName>
    </submittedName>
</protein>